<keyword evidence="9 10" id="KW-0408">Iron</keyword>
<evidence type="ECO:0000313" key="12">
    <source>
        <dbReference type="EMBL" id="TXG48759.1"/>
    </source>
</evidence>
<evidence type="ECO:0000313" key="13">
    <source>
        <dbReference type="Proteomes" id="UP000323000"/>
    </source>
</evidence>
<dbReference type="AlphaFoldDB" id="A0A5C7GW51"/>
<dbReference type="GO" id="GO:0005506">
    <property type="term" value="F:iron ion binding"/>
    <property type="evidence" value="ECO:0007669"/>
    <property type="project" value="InterPro"/>
</dbReference>
<evidence type="ECO:0000256" key="9">
    <source>
        <dbReference type="ARBA" id="ARBA00023004"/>
    </source>
</evidence>
<dbReference type="InterPro" id="IPR001128">
    <property type="entry name" value="Cyt_P450"/>
</dbReference>
<dbReference type="CDD" id="cd11043">
    <property type="entry name" value="CYP90-like"/>
    <property type="match status" value="1"/>
</dbReference>
<dbReference type="PANTHER" id="PTHR24286">
    <property type="entry name" value="CYTOCHROME P450 26"/>
    <property type="match status" value="1"/>
</dbReference>
<dbReference type="PROSITE" id="PS00086">
    <property type="entry name" value="CYTOCHROME_P450"/>
    <property type="match status" value="1"/>
</dbReference>
<evidence type="ECO:0000256" key="3">
    <source>
        <dbReference type="ARBA" id="ARBA00004721"/>
    </source>
</evidence>
<protein>
    <recommendedName>
        <fullName evidence="14">Cytochrome P450</fullName>
    </recommendedName>
</protein>
<dbReference type="GO" id="GO:0016705">
    <property type="term" value="F:oxidoreductase activity, acting on paired donors, with incorporation or reduction of molecular oxygen"/>
    <property type="evidence" value="ECO:0007669"/>
    <property type="project" value="InterPro"/>
</dbReference>
<dbReference type="FunFam" id="1.10.630.10:FF:000022">
    <property type="entry name" value="Taxadiene 5-alpha hydroxylase"/>
    <property type="match status" value="1"/>
</dbReference>
<evidence type="ECO:0000256" key="11">
    <source>
        <dbReference type="RuleBase" id="RU000461"/>
    </source>
</evidence>
<dbReference type="PANTHER" id="PTHR24286:SF381">
    <property type="entry name" value="BETA-AMYRIN 28-OXIDASE"/>
    <property type="match status" value="1"/>
</dbReference>
<dbReference type="PRINTS" id="PR00463">
    <property type="entry name" value="EP450I"/>
</dbReference>
<comment type="caution">
    <text evidence="12">The sequence shown here is derived from an EMBL/GenBank/DDBJ whole genome shotgun (WGS) entry which is preliminary data.</text>
</comment>
<accession>A0A5C7GW51</accession>
<dbReference type="Proteomes" id="UP000323000">
    <property type="component" value="Chromosome 12"/>
</dbReference>
<reference evidence="13" key="1">
    <citation type="journal article" date="2019" name="Gigascience">
        <title>De novo genome assembly of the endangered Acer yangbiense, a plant species with extremely small populations endemic to Yunnan Province, China.</title>
        <authorList>
            <person name="Yang J."/>
            <person name="Wariss H.M."/>
            <person name="Tao L."/>
            <person name="Zhang R."/>
            <person name="Yun Q."/>
            <person name="Hollingsworth P."/>
            <person name="Dao Z."/>
            <person name="Luo G."/>
            <person name="Guo H."/>
            <person name="Ma Y."/>
            <person name="Sun W."/>
        </authorList>
    </citation>
    <scope>NUCLEOTIDE SEQUENCE [LARGE SCALE GENOMIC DNA]</scope>
    <source>
        <strain evidence="13">cv. Malutang</strain>
    </source>
</reference>
<proteinExistence type="inferred from homology"/>
<evidence type="ECO:0000256" key="4">
    <source>
        <dbReference type="ARBA" id="ARBA00010617"/>
    </source>
</evidence>
<evidence type="ECO:0000256" key="6">
    <source>
        <dbReference type="ARBA" id="ARBA00022723"/>
    </source>
</evidence>
<evidence type="ECO:0000256" key="5">
    <source>
        <dbReference type="ARBA" id="ARBA00022692"/>
    </source>
</evidence>
<dbReference type="EMBL" id="VAHF01000012">
    <property type="protein sequence ID" value="TXG48759.1"/>
    <property type="molecule type" value="Genomic_DNA"/>
</dbReference>
<name>A0A5C7GW51_9ROSI</name>
<comment type="pathway">
    <text evidence="3">Secondary metabolite biosynthesis; terpenoid biosynthesis.</text>
</comment>
<evidence type="ECO:0008006" key="14">
    <source>
        <dbReference type="Google" id="ProtNLM"/>
    </source>
</evidence>
<sequence>MEFLSVCGLILFTLFVSTSLAYLLFNKQKSSYTNLPPGKMGLPFIGKSLEFINTGRKGHPEKFIHDRITKYSSQLFKTSILTQPTVVFCGPAANKFLFSNENKLIKVRGPVSTKKIFPAPKDGFVAVRKMIVNILKPEALMRYISIMDSIAQKYFESAWEGKQQVIAAPLIKTFTFCVACNVFLSIEDPQHVAKLADPFTALVSGLFSIPIDFPGTAYNGAIKASKEIRKELVAIIKQRKIDLDENKAFPTQDILSQMLSTTDENGQHVNDFEIADYILVLLVAGHETTSGVTTFVVKCLAELPHIYNQVFQEQMEIAKSKKPGELLNWDDLQKMKYSWNVACEVMRLTPQIQGSFREAISDFTFSGFFIPKGWKLYWSTHSTHKNPEYFQEPEKFDPTRFEGNGPAPYTFIPFGGGPRMCPGKEYARLKILVFIHNMIKRFSWEKLLPDEKVTVDPTPNLVKGLPIRLIPHQA</sequence>
<feature type="binding site" description="axial binding residue" evidence="10">
    <location>
        <position position="421"/>
    </location>
    <ligand>
        <name>heme</name>
        <dbReference type="ChEBI" id="CHEBI:30413"/>
    </ligand>
    <ligandPart>
        <name>Fe</name>
        <dbReference type="ChEBI" id="CHEBI:18248"/>
    </ligandPart>
</feature>
<gene>
    <name evidence="12" type="ORF">EZV62_024634</name>
</gene>
<dbReference type="GO" id="GO:0016125">
    <property type="term" value="P:sterol metabolic process"/>
    <property type="evidence" value="ECO:0007669"/>
    <property type="project" value="TreeGrafter"/>
</dbReference>
<dbReference type="SUPFAM" id="SSF48264">
    <property type="entry name" value="Cytochrome P450"/>
    <property type="match status" value="1"/>
</dbReference>
<evidence type="ECO:0000256" key="1">
    <source>
        <dbReference type="ARBA" id="ARBA00001971"/>
    </source>
</evidence>
<dbReference type="GO" id="GO:0016020">
    <property type="term" value="C:membrane"/>
    <property type="evidence" value="ECO:0007669"/>
    <property type="project" value="UniProtKB-SubCell"/>
</dbReference>
<keyword evidence="7" id="KW-1133">Transmembrane helix</keyword>
<dbReference type="PRINTS" id="PR00385">
    <property type="entry name" value="P450"/>
</dbReference>
<dbReference type="OrthoDB" id="442633at2759"/>
<keyword evidence="10 11" id="KW-0349">Heme</keyword>
<organism evidence="12 13">
    <name type="scientific">Acer yangbiense</name>
    <dbReference type="NCBI Taxonomy" id="1000413"/>
    <lineage>
        <taxon>Eukaryota</taxon>
        <taxon>Viridiplantae</taxon>
        <taxon>Streptophyta</taxon>
        <taxon>Embryophyta</taxon>
        <taxon>Tracheophyta</taxon>
        <taxon>Spermatophyta</taxon>
        <taxon>Magnoliopsida</taxon>
        <taxon>eudicotyledons</taxon>
        <taxon>Gunneridae</taxon>
        <taxon>Pentapetalae</taxon>
        <taxon>rosids</taxon>
        <taxon>malvids</taxon>
        <taxon>Sapindales</taxon>
        <taxon>Sapindaceae</taxon>
        <taxon>Hippocastanoideae</taxon>
        <taxon>Acereae</taxon>
        <taxon>Acer</taxon>
    </lineage>
</organism>
<evidence type="ECO:0000256" key="8">
    <source>
        <dbReference type="ARBA" id="ARBA00023002"/>
    </source>
</evidence>
<comment type="similarity">
    <text evidence="4 11">Belongs to the cytochrome P450 family.</text>
</comment>
<comment type="subcellular location">
    <subcellularLocation>
        <location evidence="2">Membrane</location>
        <topology evidence="2">Single-pass membrane protein</topology>
    </subcellularLocation>
</comment>
<dbReference type="GO" id="GO:0020037">
    <property type="term" value="F:heme binding"/>
    <property type="evidence" value="ECO:0007669"/>
    <property type="project" value="InterPro"/>
</dbReference>
<evidence type="ECO:0000256" key="7">
    <source>
        <dbReference type="ARBA" id="ARBA00022989"/>
    </source>
</evidence>
<dbReference type="GO" id="GO:0004497">
    <property type="term" value="F:monooxygenase activity"/>
    <property type="evidence" value="ECO:0007669"/>
    <property type="project" value="UniProtKB-KW"/>
</dbReference>
<comment type="cofactor">
    <cofactor evidence="1 10">
        <name>heme</name>
        <dbReference type="ChEBI" id="CHEBI:30413"/>
    </cofactor>
</comment>
<keyword evidence="7" id="KW-0472">Membrane</keyword>
<dbReference type="InterPro" id="IPR017972">
    <property type="entry name" value="Cyt_P450_CS"/>
</dbReference>
<dbReference type="Pfam" id="PF00067">
    <property type="entry name" value="p450"/>
    <property type="match status" value="1"/>
</dbReference>
<keyword evidence="11" id="KW-0503">Monooxygenase</keyword>
<dbReference type="InterPro" id="IPR036396">
    <property type="entry name" value="Cyt_P450_sf"/>
</dbReference>
<keyword evidence="5" id="KW-0812">Transmembrane</keyword>
<evidence type="ECO:0000256" key="2">
    <source>
        <dbReference type="ARBA" id="ARBA00004167"/>
    </source>
</evidence>
<dbReference type="Gene3D" id="1.10.630.10">
    <property type="entry name" value="Cytochrome P450"/>
    <property type="match status" value="1"/>
</dbReference>
<keyword evidence="6 10" id="KW-0479">Metal-binding</keyword>
<dbReference type="InterPro" id="IPR002401">
    <property type="entry name" value="Cyt_P450_E_grp-I"/>
</dbReference>
<keyword evidence="13" id="KW-1185">Reference proteome</keyword>
<evidence type="ECO:0000256" key="10">
    <source>
        <dbReference type="PIRSR" id="PIRSR602401-1"/>
    </source>
</evidence>
<keyword evidence="8 11" id="KW-0560">Oxidoreductase</keyword>